<dbReference type="InterPro" id="IPR001119">
    <property type="entry name" value="SLH_dom"/>
</dbReference>
<feature type="domain" description="SLH" evidence="3">
    <location>
        <begin position="79"/>
        <end position="142"/>
    </location>
</feature>
<evidence type="ECO:0000313" key="4">
    <source>
        <dbReference type="EMBL" id="MDP5274533.1"/>
    </source>
</evidence>
<proteinExistence type="predicted"/>
<keyword evidence="1 2" id="KW-0732">Signal</keyword>
<name>A0ABT9IYZ0_9BACL</name>
<dbReference type="Proteomes" id="UP001231941">
    <property type="component" value="Unassembled WGS sequence"/>
</dbReference>
<dbReference type="InterPro" id="IPR032812">
    <property type="entry name" value="SbsA_Ig"/>
</dbReference>
<dbReference type="InterPro" id="IPR014755">
    <property type="entry name" value="Cu-Rt/internalin_Ig-like"/>
</dbReference>
<evidence type="ECO:0000313" key="5">
    <source>
        <dbReference type="Proteomes" id="UP001231941"/>
    </source>
</evidence>
<dbReference type="EMBL" id="JAVAMP010000003">
    <property type="protein sequence ID" value="MDP5274533.1"/>
    <property type="molecule type" value="Genomic_DNA"/>
</dbReference>
<reference evidence="4 5" key="1">
    <citation type="submission" date="2023-08" db="EMBL/GenBank/DDBJ databases">
        <authorList>
            <person name="Park J.-S."/>
        </authorList>
    </citation>
    <scope>NUCLEOTIDE SEQUENCE [LARGE SCALE GENOMIC DNA]</scope>
    <source>
        <strain evidence="4 5">2205SS18-9</strain>
    </source>
</reference>
<evidence type="ECO:0000256" key="1">
    <source>
        <dbReference type="ARBA" id="ARBA00022729"/>
    </source>
</evidence>
<dbReference type="PROSITE" id="PS51272">
    <property type="entry name" value="SLH"/>
    <property type="match status" value="1"/>
</dbReference>
<dbReference type="Pfam" id="PF00395">
    <property type="entry name" value="SLH"/>
    <property type="match status" value="1"/>
</dbReference>
<dbReference type="Gene3D" id="2.60.40.1220">
    <property type="match status" value="3"/>
</dbReference>
<organism evidence="4 5">
    <name type="scientific">Chengkuizengella axinellae</name>
    <dbReference type="NCBI Taxonomy" id="3064388"/>
    <lineage>
        <taxon>Bacteria</taxon>
        <taxon>Bacillati</taxon>
        <taxon>Bacillota</taxon>
        <taxon>Bacilli</taxon>
        <taxon>Bacillales</taxon>
        <taxon>Paenibacillaceae</taxon>
        <taxon>Chengkuizengella</taxon>
    </lineage>
</organism>
<gene>
    <name evidence="4" type="ORF">Q5Y73_10460</name>
</gene>
<accession>A0ABT9IYZ0</accession>
<dbReference type="Pfam" id="PF13205">
    <property type="entry name" value="Big_5"/>
    <property type="match status" value="1"/>
</dbReference>
<evidence type="ECO:0000259" key="3">
    <source>
        <dbReference type="PROSITE" id="PS51272"/>
    </source>
</evidence>
<sequence>MFKKSFSLLIALVMLFSMFTSVVISADNTTEEKFEYLKDRGIFSGYSDGLPHLEDKMTREQAAKIIALIFDLDLSDIPNKPTFTDVGKDLWSYEYIEAVAAADIINGIGRKEFAPKDSVSIEEFAKMLAVGYEYVTNKQIDMDDTTNSKHLSAWAQPYVTAALDWDLIEKQNNYQKLAKRDFLVESAYSTFAKVKKYTGSGSKLKVKSIQADNLREVVLKFNMDVDKDSAENKKNYDISGSVDVDRAELQKNRNTVILIVSDMDNQEEYEIEIDGVMSERGYILEDDEHDFEPFDGDLPEIEKIEFTGPKSFVVTFNEPIKEADKDNFTVKTGSKKLSKKEVNINGNNEREVEVILYTELDDGEEYEITISGVEDYAGYTNISYKDSYDYEDEYDEPIAKIIDATAMVVEVEFNKPVKGLTPDHFYHTYSSWEADDIYRSSEFTSENEIDKDDKVTTVYVVFDEAHALPSGKVEFTIKDKENDIEIVDNWGNVFDEETYIVKIESDREEPTVTDVEIVSGTEIKIAFSERIKSFKEGSFVILDENDDEIDVDIDLIPSGDYESVTLELDESLEGKTIILEISDLVDDTLYENEMDKYAIELDIDDLTFAGINRVEFHDDGDDDYYLYVVYNEEVNETALDSDHYRLKNGGSITKLNGDFDFYENDKIVKIELSEDETDEIHLGATKLLVSDIEDVNDNTFDAFQIEVLIHELGDYPPFVHNDGIEAISRNEVAIQFDQELIEIDTDDFLIRGTYINDKGNLKTGEMIIDGLDVEYNEDGTIITFTLENEIAYTGNLDVKVTFDIEDIHDPGTYNVFGVSPQEFSSKSAIDGISPEVEMKMIGDDEVEHIFAISEGGDSDQIDHIVIVFTEKIDAGSVYKNQFTVDHYEVKDAYTVRDYTKINSHNSRGGVVEDSRYVVLRVKEKNKYDLDETPEITIDANEIEDTEGNLFEGIKSSDNIEVISAEDA</sequence>
<evidence type="ECO:0000256" key="2">
    <source>
        <dbReference type="SAM" id="SignalP"/>
    </source>
</evidence>
<protein>
    <submittedName>
        <fullName evidence="4">Ig-like domain-containing protein</fullName>
    </submittedName>
</protein>
<feature type="chain" id="PRO_5047257264" evidence="2">
    <location>
        <begin position="27"/>
        <end position="967"/>
    </location>
</feature>
<feature type="signal peptide" evidence="2">
    <location>
        <begin position="1"/>
        <end position="26"/>
    </location>
</feature>
<comment type="caution">
    <text evidence="4">The sequence shown here is derived from an EMBL/GenBank/DDBJ whole genome shotgun (WGS) entry which is preliminary data.</text>
</comment>
<keyword evidence="5" id="KW-1185">Reference proteome</keyword>
<dbReference type="RefSeq" id="WP_305991837.1">
    <property type="nucleotide sequence ID" value="NZ_JAVAMP010000003.1"/>
</dbReference>